<dbReference type="InterPro" id="IPR017441">
    <property type="entry name" value="Protein_kinase_ATP_BS"/>
</dbReference>
<evidence type="ECO:0000256" key="2">
    <source>
        <dbReference type="ARBA" id="ARBA00022574"/>
    </source>
</evidence>
<evidence type="ECO:0000256" key="4">
    <source>
        <dbReference type="ARBA" id="ARBA00022741"/>
    </source>
</evidence>
<evidence type="ECO:0000256" key="6">
    <source>
        <dbReference type="PROSITE-ProRule" id="PRU00221"/>
    </source>
</evidence>
<keyword evidence="5 7" id="KW-0067">ATP-binding</keyword>
<protein>
    <submittedName>
        <fullName evidence="10">Protein kinase</fullName>
    </submittedName>
</protein>
<accession>A0ABT0UFA8</accession>
<dbReference type="InterPro" id="IPR015943">
    <property type="entry name" value="WD40/YVTN_repeat-like_dom_sf"/>
</dbReference>
<feature type="repeat" description="WD" evidence="6">
    <location>
        <begin position="992"/>
        <end position="1033"/>
    </location>
</feature>
<dbReference type="InterPro" id="IPR019775">
    <property type="entry name" value="WD40_repeat_CS"/>
</dbReference>
<dbReference type="SMART" id="SM00220">
    <property type="entry name" value="S_TKc"/>
    <property type="match status" value="1"/>
</dbReference>
<sequence>MSEESIQLDEVIEEFTRQCRDGESPAVENYAERYSQFAGEIRELFPTLLAMEQASPETQGEFDQTSDSNRSSSLIKTFHPEQLGDYRIIREIGRGGMGVVYEAEQESLGRHVALKILPAQLMSDSKQRRRFTREARAAARLHHTNIVPVFGVGEADGISYYAMQFIPGMPLNDVLMALRQRDTGIEAAVPDATRNLDNNDAPLDATAAKLAHSMLSGQFHASQIDESSSGSTVGFDQTIDSSDTTAHRERVDPGTEFANSGSGILSQGDSSVSGSRSKKDYWESVARIGQQAAEALGYAHSQGIIHRDIKPGNLLLDLAGIVWITDFGLAKADEEGDLTKTGDVLGTLRYMPPESLKGKADARSDIFSLGLTLYELAAKRPAYDESGRHSMLQRISEANMTRLQSVDPSIPRDLETIIHKSVAADPKDRYPTADEMAADLERFLNDEPINARRMSSAERFTRWGRRNPGVAGLGAACVLLLAIVSAVSTIAYFRTTSALELAERREQETQIALLAANESAHQAGEAKREAEQSRDEAEQSRDIALENLYLTDIRVAHEDWKAGNIIRMQQLLDAHRPQPGQRDLRGWEWHYLNSLSHSDLHRIGAHKGPVTRVEWSPDGQRIASAGEDGTVKIWDPTTAEQLGMLLNDNTTDENADAVYSISWHPTSQVVATMGVDQKVKVWDVDHGKKLHQIETPGGIIHPHVAWSPDGSKLAATWDRDTVIAWDTETWEVVISMVPESGHNGGSLGWNGIAWEMEGKSVVLMYHFGKLATWDIEFKQQTRSHFVNNKGFNFGPLGFGPLGKRLACSGQNDIWILPVTVSDSEHLTLRGHRSLVTSLDWNHRTDRLCSGSKDGTIRVWNTQDGTEELVLRGHIGPVMDVSWNPDGTRLVSAGDDGTVRIWEFGSQEKRLLNGNTRVAWHPDGTKLATMLAEPRHVVAVDAATGTTTRIYGTVEKGVRSIAWSSNGCFLAAGGRDGILRVWKSDSGEEVLAARSDRGETRSLSWSPDNQHLATGGWDAVMKVWDTKTGEMVWQAIGHEVIIGTVAWSPDGKWIASGAWDGTVKVWDATNRKESFQFMRDDRPPPDTVNLIEKKWAFGSGADFRSVVWSHDSKRLYAGSIRGDISVWDIETRQEVRKYHAHPTAIRSLALSPDGRRLASTGNDLEVNIWDVLSGRELLKLSGIEPEGGVIAWSPNTRALASVRSHLSIRDATSSYLLEDPPEEAALALAEMISKCDNAARIHKIASQIVAQPKMYDALEAIRHDDPVLWAVIGRRHQINGETELAANAFHRAILQLDQRVREQPASVLSLAQRFQMLDDGSLSELTKVDPIRIDNAFQILSEKAIGDNDPKVCFALGELEYYRKRWDEAGKWYFLAIKFGIQDSPLLFRLAKVYARQKRWHEAEALWNRGFEQQPDADQERERRSELVNAAEAWPALAKYYSAELDKLNPARESDGPRARLLHRLLIEDRMVFDELRRLRPGDTLLDVSLAQQFVIEERWNNAVEHYATASVEKVPGELYQYAAALLIAGRLEEYESVVQGLIHRAEDTNEGEIWGYAVRAACLSSMDSLPWERVSDLMQQMSVSDDYDAPWAERFNVMVKMRTGNFDEAEVLLQQMPAKQEPVIMRLIRSLMHALQQDWELARALRSQVQARLEIHRSRVDARKADFWLEFSLLLHETNALLAAADGSAQDAK</sequence>
<dbReference type="Gene3D" id="1.25.40.10">
    <property type="entry name" value="Tetratricopeptide repeat domain"/>
    <property type="match status" value="1"/>
</dbReference>
<dbReference type="InterPro" id="IPR020472">
    <property type="entry name" value="WD40_PAC1"/>
</dbReference>
<dbReference type="SMART" id="SM00028">
    <property type="entry name" value="TPR"/>
    <property type="match status" value="3"/>
</dbReference>
<keyword evidence="4 7" id="KW-0547">Nucleotide-binding</keyword>
<dbReference type="InterPro" id="IPR008271">
    <property type="entry name" value="Ser/Thr_kinase_AS"/>
</dbReference>
<proteinExistence type="predicted"/>
<comment type="caution">
    <text evidence="10">The sequence shown here is derived from an EMBL/GenBank/DDBJ whole genome shotgun (WGS) entry which is preliminary data.</text>
</comment>
<keyword evidence="10" id="KW-0418">Kinase</keyword>
<dbReference type="InterPro" id="IPR011990">
    <property type="entry name" value="TPR-like_helical_dom_sf"/>
</dbReference>
<name>A0ABT0UFA8_9BACT</name>
<dbReference type="PROSITE" id="PS00678">
    <property type="entry name" value="WD_REPEATS_1"/>
    <property type="match status" value="4"/>
</dbReference>
<dbReference type="Proteomes" id="UP001202961">
    <property type="component" value="Unassembled WGS sequence"/>
</dbReference>
<dbReference type="PANTHER" id="PTHR19879:SF9">
    <property type="entry name" value="TRANSCRIPTION INITIATION FACTOR TFIID SUBUNIT 5"/>
    <property type="match status" value="1"/>
</dbReference>
<feature type="repeat" description="WD" evidence="6">
    <location>
        <begin position="828"/>
        <end position="869"/>
    </location>
</feature>
<reference evidence="10 11" key="1">
    <citation type="journal article" date="2022" name="Syst. Appl. Microbiol.">
        <title>Rhodopirellula aestuarii sp. nov., a novel member of the genus Rhodopirellula isolated from brackish sediments collected in the Tagus River estuary, Portugal.</title>
        <authorList>
            <person name="Vitorino I.R."/>
            <person name="Klimek D."/>
            <person name="Calusinska M."/>
            <person name="Lobo-da-Cunha A."/>
            <person name="Vasconcelos V."/>
            <person name="Lage O.M."/>
        </authorList>
    </citation>
    <scope>NUCLEOTIDE SEQUENCE [LARGE SCALE GENOMIC DNA]</scope>
    <source>
        <strain evidence="10 11">ICT_H3.1</strain>
    </source>
</reference>
<dbReference type="InterPro" id="IPR001680">
    <property type="entry name" value="WD40_rpt"/>
</dbReference>
<dbReference type="InterPro" id="IPR000719">
    <property type="entry name" value="Prot_kinase_dom"/>
</dbReference>
<dbReference type="InterPro" id="IPR001245">
    <property type="entry name" value="Ser-Thr/Tyr_kinase_cat_dom"/>
</dbReference>
<feature type="compositionally biased region" description="Polar residues" evidence="8">
    <location>
        <begin position="225"/>
        <end position="244"/>
    </location>
</feature>
<dbReference type="GO" id="GO:0016301">
    <property type="term" value="F:kinase activity"/>
    <property type="evidence" value="ECO:0007669"/>
    <property type="project" value="UniProtKB-KW"/>
</dbReference>
<feature type="region of interest" description="Disordered" evidence="8">
    <location>
        <begin position="518"/>
        <end position="538"/>
    </location>
</feature>
<feature type="compositionally biased region" description="Basic and acidic residues" evidence="8">
    <location>
        <begin position="524"/>
        <end position="538"/>
    </location>
</feature>
<keyword evidence="2 6" id="KW-0853">WD repeat</keyword>
<dbReference type="Pfam" id="PF00400">
    <property type="entry name" value="WD40"/>
    <property type="match status" value="8"/>
</dbReference>
<dbReference type="SMART" id="SM00320">
    <property type="entry name" value="WD40"/>
    <property type="match status" value="10"/>
</dbReference>
<dbReference type="Gene3D" id="2.130.10.10">
    <property type="entry name" value="YVTN repeat-like/Quinoprotein amine dehydrogenase"/>
    <property type="match status" value="4"/>
</dbReference>
<evidence type="ECO:0000256" key="7">
    <source>
        <dbReference type="PROSITE-ProRule" id="PRU10141"/>
    </source>
</evidence>
<evidence type="ECO:0000313" key="10">
    <source>
        <dbReference type="EMBL" id="MCM2374948.1"/>
    </source>
</evidence>
<feature type="repeat" description="WD" evidence="6">
    <location>
        <begin position="651"/>
        <end position="692"/>
    </location>
</feature>
<dbReference type="PROSITE" id="PS50011">
    <property type="entry name" value="PROTEIN_KINASE_DOM"/>
    <property type="match status" value="1"/>
</dbReference>
<keyword evidence="3" id="KW-0677">Repeat</keyword>
<dbReference type="CDD" id="cd00200">
    <property type="entry name" value="WD40"/>
    <property type="match status" value="1"/>
</dbReference>
<gene>
    <name evidence="10" type="ORF">NB063_30365</name>
</gene>
<organism evidence="10 11">
    <name type="scientific">Aporhodopirellula aestuarii</name>
    <dbReference type="NCBI Taxonomy" id="2950107"/>
    <lineage>
        <taxon>Bacteria</taxon>
        <taxon>Pseudomonadati</taxon>
        <taxon>Planctomycetota</taxon>
        <taxon>Planctomycetia</taxon>
        <taxon>Pirellulales</taxon>
        <taxon>Pirellulaceae</taxon>
        <taxon>Aporhodopirellula</taxon>
    </lineage>
</organism>
<feature type="repeat" description="WD" evidence="6">
    <location>
        <begin position="957"/>
        <end position="991"/>
    </location>
</feature>
<dbReference type="InterPro" id="IPR011009">
    <property type="entry name" value="Kinase-like_dom_sf"/>
</dbReference>
<keyword evidence="11" id="KW-1185">Reference proteome</keyword>
<feature type="repeat" description="WD" evidence="6">
    <location>
        <begin position="870"/>
        <end position="911"/>
    </location>
</feature>
<dbReference type="SUPFAM" id="SSF48452">
    <property type="entry name" value="TPR-like"/>
    <property type="match status" value="1"/>
</dbReference>
<evidence type="ECO:0000256" key="8">
    <source>
        <dbReference type="SAM" id="MobiDB-lite"/>
    </source>
</evidence>
<dbReference type="InterPro" id="IPR019734">
    <property type="entry name" value="TPR_rpt"/>
</dbReference>
<dbReference type="CDD" id="cd14014">
    <property type="entry name" value="STKc_PknB_like"/>
    <property type="match status" value="1"/>
</dbReference>
<feature type="repeat" description="WD" evidence="6">
    <location>
        <begin position="1034"/>
        <end position="1075"/>
    </location>
</feature>
<evidence type="ECO:0000259" key="9">
    <source>
        <dbReference type="PROSITE" id="PS50011"/>
    </source>
</evidence>
<dbReference type="SUPFAM" id="SSF50978">
    <property type="entry name" value="WD40 repeat-like"/>
    <property type="match status" value="2"/>
</dbReference>
<dbReference type="Gene3D" id="1.10.510.10">
    <property type="entry name" value="Transferase(Phosphotransferase) domain 1"/>
    <property type="match status" value="1"/>
</dbReference>
<feature type="repeat" description="WD" evidence="6">
    <location>
        <begin position="1137"/>
        <end position="1178"/>
    </location>
</feature>
<dbReference type="EMBL" id="JAMQBK010000116">
    <property type="protein sequence ID" value="MCM2374948.1"/>
    <property type="molecule type" value="Genomic_DNA"/>
</dbReference>
<feature type="region of interest" description="Disordered" evidence="8">
    <location>
        <begin position="225"/>
        <end position="276"/>
    </location>
</feature>
<feature type="domain" description="Protein kinase" evidence="9">
    <location>
        <begin position="86"/>
        <end position="444"/>
    </location>
</feature>
<dbReference type="PRINTS" id="PR00320">
    <property type="entry name" value="GPROTEINBRPT"/>
</dbReference>
<dbReference type="PROSITE" id="PS00108">
    <property type="entry name" value="PROTEIN_KINASE_ST"/>
    <property type="match status" value="1"/>
</dbReference>
<evidence type="ECO:0000256" key="5">
    <source>
        <dbReference type="ARBA" id="ARBA00022840"/>
    </source>
</evidence>
<keyword evidence="10" id="KW-0808">Transferase</keyword>
<dbReference type="Pfam" id="PF07714">
    <property type="entry name" value="PK_Tyr_Ser-Thr"/>
    <property type="match status" value="1"/>
</dbReference>
<dbReference type="PROSITE" id="PS00107">
    <property type="entry name" value="PROTEIN_KINASE_ATP"/>
    <property type="match status" value="1"/>
</dbReference>
<feature type="binding site" evidence="7">
    <location>
        <position position="115"/>
    </location>
    <ligand>
        <name>ATP</name>
        <dbReference type="ChEBI" id="CHEBI:30616"/>
    </ligand>
</feature>
<dbReference type="PANTHER" id="PTHR19879">
    <property type="entry name" value="TRANSCRIPTION INITIATION FACTOR TFIID"/>
    <property type="match status" value="1"/>
</dbReference>
<evidence type="ECO:0000256" key="3">
    <source>
        <dbReference type="ARBA" id="ARBA00022737"/>
    </source>
</evidence>
<dbReference type="SUPFAM" id="SSF56112">
    <property type="entry name" value="Protein kinase-like (PK-like)"/>
    <property type="match status" value="1"/>
</dbReference>
<feature type="repeat" description="WD" evidence="6">
    <location>
        <begin position="1095"/>
        <end position="1136"/>
    </location>
</feature>
<evidence type="ECO:0000256" key="1">
    <source>
        <dbReference type="ARBA" id="ARBA00022527"/>
    </source>
</evidence>
<dbReference type="Gene3D" id="3.30.200.20">
    <property type="entry name" value="Phosphorylase Kinase, domain 1"/>
    <property type="match status" value="1"/>
</dbReference>
<dbReference type="InterPro" id="IPR036322">
    <property type="entry name" value="WD40_repeat_dom_sf"/>
</dbReference>
<evidence type="ECO:0000313" key="11">
    <source>
        <dbReference type="Proteomes" id="UP001202961"/>
    </source>
</evidence>
<feature type="compositionally biased region" description="Low complexity" evidence="8">
    <location>
        <begin position="266"/>
        <end position="275"/>
    </location>
</feature>
<dbReference type="PROSITE" id="PS50294">
    <property type="entry name" value="WD_REPEATS_REGION"/>
    <property type="match status" value="8"/>
</dbReference>
<dbReference type="RefSeq" id="WP_250933272.1">
    <property type="nucleotide sequence ID" value="NZ_JAMQBK010000116.1"/>
</dbReference>
<feature type="repeat" description="WD" evidence="6">
    <location>
        <begin position="603"/>
        <end position="644"/>
    </location>
</feature>
<dbReference type="PROSITE" id="PS50082">
    <property type="entry name" value="WD_REPEATS_2"/>
    <property type="match status" value="9"/>
</dbReference>
<keyword evidence="1" id="KW-0723">Serine/threonine-protein kinase</keyword>